<organism evidence="2 3">
    <name type="scientific">Rhizophagus irregularis</name>
    <dbReference type="NCBI Taxonomy" id="588596"/>
    <lineage>
        <taxon>Eukaryota</taxon>
        <taxon>Fungi</taxon>
        <taxon>Fungi incertae sedis</taxon>
        <taxon>Mucoromycota</taxon>
        <taxon>Glomeromycotina</taxon>
        <taxon>Glomeromycetes</taxon>
        <taxon>Glomerales</taxon>
        <taxon>Glomeraceae</taxon>
        <taxon>Rhizophagus</taxon>
    </lineage>
</organism>
<dbReference type="AlphaFoldDB" id="A0A2N0PUU9"/>
<keyword evidence="1" id="KW-0175">Coiled coil</keyword>
<gene>
    <name evidence="2" type="ORF">RhiirA5_414150</name>
</gene>
<name>A0A2N0PUU9_9GLOM</name>
<reference evidence="2 3" key="1">
    <citation type="submission" date="2016-04" db="EMBL/GenBank/DDBJ databases">
        <title>Genome analyses suggest a sexual origin of heterokaryosis in a supposedly ancient asexual fungus.</title>
        <authorList>
            <person name="Ropars J."/>
            <person name="Sedzielewska K."/>
            <person name="Noel J."/>
            <person name="Charron P."/>
            <person name="Farinelli L."/>
            <person name="Marton T."/>
            <person name="Kruger M."/>
            <person name="Pelin A."/>
            <person name="Brachmann A."/>
            <person name="Corradi N."/>
        </authorList>
    </citation>
    <scope>NUCLEOTIDE SEQUENCE [LARGE SCALE GENOMIC DNA]</scope>
    <source>
        <strain evidence="2 3">A5</strain>
    </source>
</reference>
<proteinExistence type="predicted"/>
<feature type="coiled-coil region" evidence="1">
    <location>
        <begin position="11"/>
        <end position="38"/>
    </location>
</feature>
<dbReference type="EMBL" id="LLXJ01000370">
    <property type="protein sequence ID" value="PKC10579.1"/>
    <property type="molecule type" value="Genomic_DNA"/>
</dbReference>
<dbReference type="VEuPathDB" id="FungiDB:RhiirA1_465460"/>
<dbReference type="VEuPathDB" id="FungiDB:FUN_013397"/>
<dbReference type="Proteomes" id="UP000232722">
    <property type="component" value="Unassembled WGS sequence"/>
</dbReference>
<evidence type="ECO:0000256" key="1">
    <source>
        <dbReference type="SAM" id="Coils"/>
    </source>
</evidence>
<evidence type="ECO:0000313" key="2">
    <source>
        <dbReference type="EMBL" id="PKC10579.1"/>
    </source>
</evidence>
<accession>A0A2N0PUU9</accession>
<dbReference type="VEuPathDB" id="FungiDB:RhiirFUN_012449"/>
<comment type="caution">
    <text evidence="2">The sequence shown here is derived from an EMBL/GenBank/DDBJ whole genome shotgun (WGS) entry which is preliminary data.</text>
</comment>
<evidence type="ECO:0000313" key="3">
    <source>
        <dbReference type="Proteomes" id="UP000232722"/>
    </source>
</evidence>
<reference evidence="2 3" key="2">
    <citation type="submission" date="2017-09" db="EMBL/GenBank/DDBJ databases">
        <title>Extensive intraspecific genome diversity in a model arbuscular mycorrhizal fungus.</title>
        <authorList>
            <person name="Chen E.C."/>
            <person name="Morin E."/>
            <person name="Beaudet D."/>
            <person name="Noel J."/>
            <person name="Ndikumana S."/>
            <person name="Charron P."/>
            <person name="St-Onge C."/>
            <person name="Giorgi J."/>
            <person name="Grigoriev I.V."/>
            <person name="Roux C."/>
            <person name="Martin F.M."/>
            <person name="Corradi N."/>
        </authorList>
    </citation>
    <scope>NUCLEOTIDE SEQUENCE [LARGE SCALE GENOMIC DNA]</scope>
    <source>
        <strain evidence="2 3">A5</strain>
    </source>
</reference>
<sequence>MSVSEVIPSELEVLRQRNAELEAKNVELKAKIVELNDKSGVLVVENFDLKNEVAKLKRELMSRFKELEKIAEHESRIAKVEQVSSKVGGKAQNTREAKLEDEKMDAFLIEQNKKKASESTAKNNHRKKGAENIVQLIADGIRDDSHSVNKTNPCDGISAGGPSQNSSTVSHSLAQLFYRATDAKCGAIRANQKEILRWFYYGEEFLIQVRAITNDGKGEIGEKKGKGVIYDKVLEDLSILRKKKSEETGMQLPEISRKCLQGKTQKAVKIFKLFENLGVNKIKYITSYSANSISELTNDKIQAIIDNYSERNDDNDSTT</sequence>
<protein>
    <submittedName>
        <fullName evidence="2">Uncharacterized protein</fullName>
    </submittedName>
</protein>